<gene>
    <name evidence="1" type="ORF">SAMN05216481_109180</name>
</gene>
<evidence type="ECO:0000313" key="2">
    <source>
        <dbReference type="Proteomes" id="UP000199055"/>
    </source>
</evidence>
<organism evidence="1 2">
    <name type="scientific">Streptomyces radiopugnans</name>
    <dbReference type="NCBI Taxonomy" id="403935"/>
    <lineage>
        <taxon>Bacteria</taxon>
        <taxon>Bacillati</taxon>
        <taxon>Actinomycetota</taxon>
        <taxon>Actinomycetes</taxon>
        <taxon>Kitasatosporales</taxon>
        <taxon>Streptomycetaceae</taxon>
        <taxon>Streptomyces</taxon>
    </lineage>
</organism>
<reference evidence="1 2" key="1">
    <citation type="submission" date="2016-10" db="EMBL/GenBank/DDBJ databases">
        <authorList>
            <person name="de Groot N.N."/>
        </authorList>
    </citation>
    <scope>NUCLEOTIDE SEQUENCE [LARGE SCALE GENOMIC DNA]</scope>
    <source>
        <strain evidence="1 2">CGMCC 4.3519</strain>
    </source>
</reference>
<keyword evidence="2" id="KW-1185">Reference proteome</keyword>
<name>A0A1H9GS45_9ACTN</name>
<dbReference type="STRING" id="403935.SAMN05216481_109180"/>
<dbReference type="Proteomes" id="UP000199055">
    <property type="component" value="Unassembled WGS sequence"/>
</dbReference>
<sequence>MPLPFRRSRTARRRFTVRTSAEACDARAWEELLDELPEEDLGEHPDDVLDTYRPGGRPGCEEAEYLEIVRRAVGRIGRGR</sequence>
<dbReference type="RefSeq" id="WP_093660653.1">
    <property type="nucleotide sequence ID" value="NZ_FOET01000009.1"/>
</dbReference>
<protein>
    <submittedName>
        <fullName evidence="1">Uncharacterized protein</fullName>
    </submittedName>
</protein>
<evidence type="ECO:0000313" key="1">
    <source>
        <dbReference type="EMBL" id="SEQ52885.1"/>
    </source>
</evidence>
<dbReference type="EMBL" id="FOET01000009">
    <property type="protein sequence ID" value="SEQ52885.1"/>
    <property type="molecule type" value="Genomic_DNA"/>
</dbReference>
<proteinExistence type="predicted"/>
<dbReference type="AlphaFoldDB" id="A0A1H9GS45"/>
<accession>A0A1H9GS45</accession>